<feature type="compositionally biased region" description="Basic and acidic residues" evidence="1">
    <location>
        <begin position="48"/>
        <end position="69"/>
    </location>
</feature>
<organism evidence="2 3">
    <name type="scientific">Ciona savignyi</name>
    <name type="common">Pacific transparent sea squirt</name>
    <dbReference type="NCBI Taxonomy" id="51511"/>
    <lineage>
        <taxon>Eukaryota</taxon>
        <taxon>Metazoa</taxon>
        <taxon>Chordata</taxon>
        <taxon>Tunicata</taxon>
        <taxon>Ascidiacea</taxon>
        <taxon>Phlebobranchia</taxon>
        <taxon>Cionidae</taxon>
        <taxon>Ciona</taxon>
    </lineage>
</organism>
<accession>H2ZNA1</accession>
<evidence type="ECO:0000313" key="3">
    <source>
        <dbReference type="Proteomes" id="UP000007875"/>
    </source>
</evidence>
<dbReference type="Proteomes" id="UP000007875">
    <property type="component" value="Unassembled WGS sequence"/>
</dbReference>
<dbReference type="HOGENOM" id="CLU_2195989_0_0_1"/>
<dbReference type="Ensembl" id="ENSCSAVT00000019274.1">
    <property type="protein sequence ID" value="ENSCSAVP00000019067.1"/>
    <property type="gene ID" value="ENSCSAVG00000011187.1"/>
</dbReference>
<keyword evidence="3" id="KW-1185">Reference proteome</keyword>
<evidence type="ECO:0000256" key="1">
    <source>
        <dbReference type="SAM" id="MobiDB-lite"/>
    </source>
</evidence>
<feature type="compositionally biased region" description="Acidic residues" evidence="1">
    <location>
        <begin position="13"/>
        <end position="35"/>
    </location>
</feature>
<reference evidence="3" key="1">
    <citation type="submission" date="2003-08" db="EMBL/GenBank/DDBJ databases">
        <authorList>
            <person name="Birren B."/>
            <person name="Nusbaum C."/>
            <person name="Abebe A."/>
            <person name="Abouelleil A."/>
            <person name="Adekoya E."/>
            <person name="Ait-zahra M."/>
            <person name="Allen N."/>
            <person name="Allen T."/>
            <person name="An P."/>
            <person name="Anderson M."/>
            <person name="Anderson S."/>
            <person name="Arachchi H."/>
            <person name="Armbruster J."/>
            <person name="Bachantsang P."/>
            <person name="Baldwin J."/>
            <person name="Barry A."/>
            <person name="Bayul T."/>
            <person name="Blitshsteyn B."/>
            <person name="Bloom T."/>
            <person name="Blye J."/>
            <person name="Boguslavskiy L."/>
            <person name="Borowsky M."/>
            <person name="Boukhgalter B."/>
            <person name="Brunache A."/>
            <person name="Butler J."/>
            <person name="Calixte N."/>
            <person name="Calvo S."/>
            <person name="Camarata J."/>
            <person name="Campo K."/>
            <person name="Chang J."/>
            <person name="Cheshatsang Y."/>
            <person name="Citroen M."/>
            <person name="Collymore A."/>
            <person name="Considine T."/>
            <person name="Cook A."/>
            <person name="Cooke P."/>
            <person name="Corum B."/>
            <person name="Cuomo C."/>
            <person name="David R."/>
            <person name="Dawoe T."/>
            <person name="Degray S."/>
            <person name="Dodge S."/>
            <person name="Dooley K."/>
            <person name="Dorje P."/>
            <person name="Dorjee K."/>
            <person name="Dorris L."/>
            <person name="Duffey N."/>
            <person name="Dupes A."/>
            <person name="Elkins T."/>
            <person name="Engels R."/>
            <person name="Erickson J."/>
            <person name="Farina A."/>
            <person name="Faro S."/>
            <person name="Ferreira P."/>
            <person name="Fischer H."/>
            <person name="Fitzgerald M."/>
            <person name="Foley K."/>
            <person name="Gage D."/>
            <person name="Galagan J."/>
            <person name="Gearin G."/>
            <person name="Gnerre S."/>
            <person name="Gnirke A."/>
            <person name="Goyette A."/>
            <person name="Graham J."/>
            <person name="Grandbois E."/>
            <person name="Gyaltsen K."/>
            <person name="Hafez N."/>
            <person name="Hagopian D."/>
            <person name="Hagos B."/>
            <person name="Hall J."/>
            <person name="Hatcher B."/>
            <person name="Heller A."/>
            <person name="Higgins H."/>
            <person name="Honan T."/>
            <person name="Horn A."/>
            <person name="Houde N."/>
            <person name="Hughes L."/>
            <person name="Hulme W."/>
            <person name="Husby E."/>
            <person name="Iliev I."/>
            <person name="Jaffe D."/>
            <person name="Jones C."/>
            <person name="Kamal M."/>
            <person name="Kamat A."/>
            <person name="Kamvysselis M."/>
            <person name="Karlsson E."/>
            <person name="Kells C."/>
            <person name="Kieu A."/>
            <person name="Kisner P."/>
            <person name="Kodira C."/>
            <person name="Kulbokas E."/>
            <person name="Labutti K."/>
            <person name="Lama D."/>
            <person name="Landers T."/>
            <person name="Leger J."/>
            <person name="Levine S."/>
            <person name="Lewis D."/>
            <person name="Lewis T."/>
            <person name="Lindblad-toh K."/>
            <person name="Liu X."/>
            <person name="Lokyitsang T."/>
            <person name="Lokyitsang Y."/>
            <person name="Lucien O."/>
            <person name="Lui A."/>
            <person name="Ma L.J."/>
            <person name="Mabbitt R."/>
            <person name="Macdonald J."/>
            <person name="Maclean C."/>
            <person name="Major J."/>
            <person name="Manning J."/>
            <person name="Marabella R."/>
            <person name="Maru K."/>
            <person name="Matthews C."/>
            <person name="Mauceli E."/>
            <person name="Mccarthy M."/>
            <person name="Mcdonough S."/>
            <person name="Mcghee T."/>
            <person name="Meldrim J."/>
            <person name="Meneus L."/>
            <person name="Mesirov J."/>
            <person name="Mihalev A."/>
            <person name="Mihova T."/>
            <person name="Mikkelsen T."/>
            <person name="Mlenga V."/>
            <person name="Moru K."/>
            <person name="Mozes J."/>
            <person name="Mulrain L."/>
            <person name="Munson G."/>
            <person name="Naylor J."/>
            <person name="Newes C."/>
            <person name="Nguyen C."/>
            <person name="Nguyen N."/>
            <person name="Nguyen T."/>
            <person name="Nicol R."/>
            <person name="Nielsen C."/>
            <person name="Nizzari M."/>
            <person name="Norbu C."/>
            <person name="Norbu N."/>
            <person name="O'donnell P."/>
            <person name="Okoawo O."/>
            <person name="O'leary S."/>
            <person name="Omotosho B."/>
            <person name="O'neill K."/>
            <person name="Osman S."/>
            <person name="Parker S."/>
            <person name="Perrin D."/>
            <person name="Phunkhang P."/>
            <person name="Piqani B."/>
            <person name="Purcell S."/>
            <person name="Rachupka T."/>
            <person name="Ramasamy U."/>
            <person name="Rameau R."/>
            <person name="Ray V."/>
            <person name="Raymond C."/>
            <person name="Retta R."/>
            <person name="Richardson S."/>
            <person name="Rise C."/>
            <person name="Rodriguez J."/>
            <person name="Rogers J."/>
            <person name="Rogov P."/>
            <person name="Rutman M."/>
            <person name="Schupbach R."/>
            <person name="Seaman C."/>
            <person name="Settipalli S."/>
            <person name="Sharpe T."/>
            <person name="Sheridan J."/>
            <person name="Sherpa N."/>
            <person name="Shi J."/>
            <person name="Smirnov S."/>
            <person name="Smith C."/>
            <person name="Sougnez C."/>
            <person name="Spencer B."/>
            <person name="Stalker J."/>
            <person name="Stange-thomann N."/>
            <person name="Stavropoulos S."/>
            <person name="Stetson K."/>
            <person name="Stone C."/>
            <person name="Stone S."/>
            <person name="Stubbs M."/>
            <person name="Talamas J."/>
            <person name="Tchuinga P."/>
            <person name="Tenzing P."/>
            <person name="Tesfaye S."/>
            <person name="Theodore J."/>
            <person name="Thoulutsang Y."/>
            <person name="Topham K."/>
            <person name="Towey S."/>
            <person name="Tsamla T."/>
            <person name="Tsomo N."/>
            <person name="Vallee D."/>
            <person name="Vassiliev H."/>
            <person name="Venkataraman V."/>
            <person name="Vinson J."/>
            <person name="Vo A."/>
            <person name="Wade C."/>
            <person name="Wang S."/>
            <person name="Wangchuk T."/>
            <person name="Wangdi T."/>
            <person name="Whittaker C."/>
            <person name="Wilkinson J."/>
            <person name="Wu Y."/>
            <person name="Wyman D."/>
            <person name="Yadav S."/>
            <person name="Yang S."/>
            <person name="Yang X."/>
            <person name="Yeager S."/>
            <person name="Yee E."/>
            <person name="Young G."/>
            <person name="Zainoun J."/>
            <person name="Zembeck L."/>
            <person name="Zimmer A."/>
            <person name="Zody M."/>
            <person name="Lander E."/>
        </authorList>
    </citation>
    <scope>NUCLEOTIDE SEQUENCE [LARGE SCALE GENOMIC DNA]</scope>
</reference>
<reference evidence="2" key="2">
    <citation type="submission" date="2025-08" db="UniProtKB">
        <authorList>
            <consortium name="Ensembl"/>
        </authorList>
    </citation>
    <scope>IDENTIFICATION</scope>
</reference>
<proteinExistence type="predicted"/>
<name>H2ZNA1_CIOSA</name>
<dbReference type="GeneTree" id="ENSGT00730000113508"/>
<feature type="region of interest" description="Disordered" evidence="1">
    <location>
        <begin position="1"/>
        <end position="108"/>
    </location>
</feature>
<evidence type="ECO:0000313" key="2">
    <source>
        <dbReference type="Ensembl" id="ENSCSAVP00000019067.1"/>
    </source>
</evidence>
<dbReference type="AlphaFoldDB" id="H2ZNA1"/>
<reference evidence="2" key="3">
    <citation type="submission" date="2025-09" db="UniProtKB">
        <authorList>
            <consortium name="Ensembl"/>
        </authorList>
    </citation>
    <scope>IDENTIFICATION</scope>
</reference>
<sequence>MMKKTILSCSMDDLIDGEAADDEEDEEEEEEEEEEVKPVCFIETQTGEQRRQRKQEACYRRQPAEEKESICGSRPTENTTPAEGKQSTRERKENPQNSGESLRNRRRS</sequence>
<protein>
    <submittedName>
        <fullName evidence="2">Uncharacterized protein</fullName>
    </submittedName>
</protein>